<keyword evidence="2 4" id="KW-0238">DNA-binding</keyword>
<evidence type="ECO:0000256" key="2">
    <source>
        <dbReference type="ARBA" id="ARBA00023125"/>
    </source>
</evidence>
<dbReference type="RefSeq" id="WP_340196786.1">
    <property type="nucleotide sequence ID" value="NZ_JBBKAP010000047.1"/>
</dbReference>
<evidence type="ECO:0000313" key="6">
    <source>
        <dbReference type="EMBL" id="MEK0170165.1"/>
    </source>
</evidence>
<evidence type="ECO:0000313" key="7">
    <source>
        <dbReference type="Proteomes" id="UP001370299"/>
    </source>
</evidence>
<dbReference type="PANTHER" id="PTHR30055:SF234">
    <property type="entry name" value="HTH-TYPE TRANSCRIPTIONAL REGULATOR BETI"/>
    <property type="match status" value="1"/>
</dbReference>
<gene>
    <name evidence="6" type="ORF">WMN62_01650</name>
</gene>
<keyword evidence="1" id="KW-0805">Transcription regulation</keyword>
<evidence type="ECO:0000256" key="1">
    <source>
        <dbReference type="ARBA" id="ARBA00023015"/>
    </source>
</evidence>
<dbReference type="Proteomes" id="UP001370299">
    <property type="component" value="Unassembled WGS sequence"/>
</dbReference>
<accession>A0ABU8Y9K8</accession>
<reference evidence="6 7" key="1">
    <citation type="submission" date="2024-03" db="EMBL/GenBank/DDBJ databases">
        <title>Whole genomes of four grape xylem sap localized bacterial endophytes.</title>
        <authorList>
            <person name="Kumar G."/>
            <person name="Savka M.A."/>
        </authorList>
    </citation>
    <scope>NUCLEOTIDE SEQUENCE [LARGE SCALE GENOMIC DNA]</scope>
    <source>
        <strain evidence="6 7">RIT_GXS8</strain>
    </source>
</reference>
<protein>
    <submittedName>
        <fullName evidence="6">Helix-turn-helix domain-containing protein</fullName>
    </submittedName>
</protein>
<evidence type="ECO:0000259" key="5">
    <source>
        <dbReference type="PROSITE" id="PS50977"/>
    </source>
</evidence>
<evidence type="ECO:0000256" key="4">
    <source>
        <dbReference type="PROSITE-ProRule" id="PRU00335"/>
    </source>
</evidence>
<proteinExistence type="predicted"/>
<dbReference type="PROSITE" id="PS50977">
    <property type="entry name" value="HTH_TETR_2"/>
    <property type="match status" value="1"/>
</dbReference>
<comment type="caution">
    <text evidence="6">The sequence shown here is derived from an EMBL/GenBank/DDBJ whole genome shotgun (WGS) entry which is preliminary data.</text>
</comment>
<feature type="domain" description="HTH tetR-type" evidence="5">
    <location>
        <begin position="16"/>
        <end position="74"/>
    </location>
</feature>
<dbReference type="InterPro" id="IPR036271">
    <property type="entry name" value="Tet_transcr_reg_TetR-rel_C_sf"/>
</dbReference>
<dbReference type="PANTHER" id="PTHR30055">
    <property type="entry name" value="HTH-TYPE TRANSCRIPTIONAL REGULATOR RUTR"/>
    <property type="match status" value="1"/>
</dbReference>
<feature type="DNA-binding region" description="H-T-H motif" evidence="4">
    <location>
        <begin position="37"/>
        <end position="56"/>
    </location>
</feature>
<dbReference type="Pfam" id="PF21597">
    <property type="entry name" value="TetR_C_43"/>
    <property type="match status" value="1"/>
</dbReference>
<dbReference type="SUPFAM" id="SSF46689">
    <property type="entry name" value="Homeodomain-like"/>
    <property type="match status" value="1"/>
</dbReference>
<sequence length="195" mass="20638">MTIAMARPEALRSDAQRNRTALLDVARTFVDRGEPALLNAVAHEAGVGVGTAYRHFPSQQHLLEALAIDALEDMLDQVRDAVVLPDAADALRGVVTAAFRSMVDDAALGDLLTNGGFSCADTAALAGDLVVSVDALLARGRTEGIVRTDIDADDLRRLLCGLREAAVAGGTRVSDPERYVEILLAGLRPTNRPTP</sequence>
<dbReference type="InterPro" id="IPR009057">
    <property type="entry name" value="Homeodomain-like_sf"/>
</dbReference>
<dbReference type="InterPro" id="IPR001647">
    <property type="entry name" value="HTH_TetR"/>
</dbReference>
<keyword evidence="3" id="KW-0804">Transcription</keyword>
<evidence type="ECO:0000256" key="3">
    <source>
        <dbReference type="ARBA" id="ARBA00023163"/>
    </source>
</evidence>
<dbReference type="SUPFAM" id="SSF48498">
    <property type="entry name" value="Tetracyclin repressor-like, C-terminal domain"/>
    <property type="match status" value="1"/>
</dbReference>
<dbReference type="EMBL" id="JBBLYY010000013">
    <property type="protein sequence ID" value="MEK0170165.1"/>
    <property type="molecule type" value="Genomic_DNA"/>
</dbReference>
<dbReference type="InterPro" id="IPR050109">
    <property type="entry name" value="HTH-type_TetR-like_transc_reg"/>
</dbReference>
<dbReference type="InterPro" id="IPR049445">
    <property type="entry name" value="TetR_SbtR-like_C"/>
</dbReference>
<name>A0ABU8Y9K8_9MICO</name>
<dbReference type="Pfam" id="PF00440">
    <property type="entry name" value="TetR_N"/>
    <property type="match status" value="1"/>
</dbReference>
<organism evidence="6 7">
    <name type="scientific">Curtobacterium citreum</name>
    <dbReference type="NCBI Taxonomy" id="2036"/>
    <lineage>
        <taxon>Bacteria</taxon>
        <taxon>Bacillati</taxon>
        <taxon>Actinomycetota</taxon>
        <taxon>Actinomycetes</taxon>
        <taxon>Micrococcales</taxon>
        <taxon>Microbacteriaceae</taxon>
        <taxon>Curtobacterium</taxon>
    </lineage>
</organism>
<dbReference type="Gene3D" id="1.10.357.10">
    <property type="entry name" value="Tetracycline Repressor, domain 2"/>
    <property type="match status" value="1"/>
</dbReference>
<keyword evidence="7" id="KW-1185">Reference proteome</keyword>